<feature type="transmembrane region" description="Helical" evidence="8">
    <location>
        <begin position="36"/>
        <end position="54"/>
    </location>
</feature>
<dbReference type="PANTHER" id="PTHR32196">
    <property type="entry name" value="ABC TRANSPORTER PERMEASE PROTEIN YPHD-RELATED-RELATED"/>
    <property type="match status" value="1"/>
</dbReference>
<keyword evidence="7 8" id="KW-0472">Membrane</keyword>
<proteinExistence type="predicted"/>
<dbReference type="RefSeq" id="WP_304375299.1">
    <property type="nucleotide sequence ID" value="NZ_JAUOZU010000005.1"/>
</dbReference>
<dbReference type="Proteomes" id="UP001174932">
    <property type="component" value="Unassembled WGS sequence"/>
</dbReference>
<dbReference type="PANTHER" id="PTHR32196:SF21">
    <property type="entry name" value="ABC TRANSPORTER PERMEASE PROTEIN YPHD-RELATED"/>
    <property type="match status" value="1"/>
</dbReference>
<comment type="caution">
    <text evidence="9">The sequence shown here is derived from an EMBL/GenBank/DDBJ whole genome shotgun (WGS) entry which is preliminary data.</text>
</comment>
<name>A0ABT8YIG8_9HYPH</name>
<evidence type="ECO:0000256" key="3">
    <source>
        <dbReference type="ARBA" id="ARBA00022475"/>
    </source>
</evidence>
<evidence type="ECO:0000256" key="2">
    <source>
        <dbReference type="ARBA" id="ARBA00022448"/>
    </source>
</evidence>
<feature type="transmembrane region" description="Helical" evidence="8">
    <location>
        <begin position="159"/>
        <end position="182"/>
    </location>
</feature>
<feature type="transmembrane region" description="Helical" evidence="8">
    <location>
        <begin position="7"/>
        <end position="24"/>
    </location>
</feature>
<reference evidence="9" key="2">
    <citation type="submission" date="2023-07" db="EMBL/GenBank/DDBJ databases">
        <authorList>
            <person name="Shen H."/>
        </authorList>
    </citation>
    <scope>NUCLEOTIDE SEQUENCE</scope>
    <source>
        <strain evidence="9">TNR-22</strain>
    </source>
</reference>
<dbReference type="InterPro" id="IPR001851">
    <property type="entry name" value="ABC_transp_permease"/>
</dbReference>
<evidence type="ECO:0000256" key="6">
    <source>
        <dbReference type="ARBA" id="ARBA00022989"/>
    </source>
</evidence>
<evidence type="ECO:0000313" key="9">
    <source>
        <dbReference type="EMBL" id="MDO6963389.1"/>
    </source>
</evidence>
<keyword evidence="5 8" id="KW-0812">Transmembrane</keyword>
<evidence type="ECO:0000256" key="4">
    <source>
        <dbReference type="ARBA" id="ARBA00022519"/>
    </source>
</evidence>
<feature type="transmembrane region" description="Helical" evidence="8">
    <location>
        <begin position="246"/>
        <end position="264"/>
    </location>
</feature>
<gene>
    <name evidence="9" type="ORF">Q4481_05425</name>
</gene>
<evidence type="ECO:0000256" key="1">
    <source>
        <dbReference type="ARBA" id="ARBA00004651"/>
    </source>
</evidence>
<organism evidence="9 10">
    <name type="scientific">Rhizobium alvei</name>
    <dbReference type="NCBI Taxonomy" id="1132659"/>
    <lineage>
        <taxon>Bacteria</taxon>
        <taxon>Pseudomonadati</taxon>
        <taxon>Pseudomonadota</taxon>
        <taxon>Alphaproteobacteria</taxon>
        <taxon>Hyphomicrobiales</taxon>
        <taxon>Rhizobiaceae</taxon>
        <taxon>Rhizobium/Agrobacterium group</taxon>
        <taxon>Rhizobium</taxon>
    </lineage>
</organism>
<keyword evidence="2" id="KW-0813">Transport</keyword>
<comment type="subcellular location">
    <subcellularLocation>
        <location evidence="1">Cell membrane</location>
        <topology evidence="1">Multi-pass membrane protein</topology>
    </subcellularLocation>
</comment>
<evidence type="ECO:0000256" key="8">
    <source>
        <dbReference type="SAM" id="Phobius"/>
    </source>
</evidence>
<keyword evidence="3" id="KW-1003">Cell membrane</keyword>
<accession>A0ABT8YIG8</accession>
<dbReference type="EMBL" id="JAUOZU010000005">
    <property type="protein sequence ID" value="MDO6963389.1"/>
    <property type="molecule type" value="Genomic_DNA"/>
</dbReference>
<dbReference type="Pfam" id="PF02653">
    <property type="entry name" value="BPD_transp_2"/>
    <property type="match status" value="1"/>
</dbReference>
<feature type="transmembrane region" description="Helical" evidence="8">
    <location>
        <begin position="213"/>
        <end position="234"/>
    </location>
</feature>
<protein>
    <submittedName>
        <fullName evidence="9">ABC transporter permease</fullName>
    </submittedName>
</protein>
<keyword evidence="6 8" id="KW-1133">Transmembrane helix</keyword>
<evidence type="ECO:0000256" key="5">
    <source>
        <dbReference type="ARBA" id="ARBA00022692"/>
    </source>
</evidence>
<feature type="transmembrane region" description="Helical" evidence="8">
    <location>
        <begin position="119"/>
        <end position="139"/>
    </location>
</feature>
<feature type="transmembrane region" description="Helical" evidence="8">
    <location>
        <begin position="90"/>
        <end position="112"/>
    </location>
</feature>
<dbReference type="CDD" id="cd06579">
    <property type="entry name" value="TM_PBP1_transp_AraH_like"/>
    <property type="match status" value="1"/>
</dbReference>
<feature type="transmembrane region" description="Helical" evidence="8">
    <location>
        <begin position="271"/>
        <end position="290"/>
    </location>
</feature>
<evidence type="ECO:0000256" key="7">
    <source>
        <dbReference type="ARBA" id="ARBA00023136"/>
    </source>
</evidence>
<keyword evidence="4" id="KW-0997">Cell inner membrane</keyword>
<sequence>MKATHETIVIAITVALFAGFSVFLDGFLSAGNLFTLLRSVSVLGILGVGMAVVVISRGIDLSLIASLVIGAGVAIVLSSPDGPFVGGLPFWQGALLGLVFVVVATAVTGAIIAYADIPAVFTTLAMGSVIYGAGRVLFLRSEANYLPEDAGWVFTLGRGQVFGLPISVICFICVLALAHLVLRKTALGLFIYAMGDNPVAARSAGIPARPATILIYIFAGLVAFFAGLLTAGAVNNINSRMFNSTLIYDVLLVVVVGGIGLSGGRGGMKNVLIGTMLIGTLLNGMIILNISYNEQSLIKGVILLLAILADTILNPRDEQTSQQGDI</sequence>
<evidence type="ECO:0000313" key="10">
    <source>
        <dbReference type="Proteomes" id="UP001174932"/>
    </source>
</evidence>
<feature type="transmembrane region" description="Helical" evidence="8">
    <location>
        <begin position="61"/>
        <end position="78"/>
    </location>
</feature>
<keyword evidence="10" id="KW-1185">Reference proteome</keyword>
<reference evidence="9" key="1">
    <citation type="journal article" date="2015" name="Int. J. Syst. Evol. Microbiol.">
        <title>Rhizobium alvei sp. nov., isolated from a freshwater river.</title>
        <authorList>
            <person name="Sheu S.Y."/>
            <person name="Huang H.W."/>
            <person name="Young C.C."/>
            <person name="Chen W.M."/>
        </authorList>
    </citation>
    <scope>NUCLEOTIDE SEQUENCE</scope>
    <source>
        <strain evidence="9">TNR-22</strain>
    </source>
</reference>